<sequence length="170" mass="18054">MQAGGRAPQTGPPTATVASFPPWHTTLSREADMAGEERQTGTRDAHYNVISTLYHLLKGASTAEQFIRDAEQAGDPELAQFFRDWQDEQRHLAERAKNLLGSRLASVEKPAAEPGKKRASGSSKSSASSKTPRAGAPVNAGVKSGGNASDDLVDELSKESFPASDSPATY</sequence>
<dbReference type="Proteomes" id="UP000321514">
    <property type="component" value="Unassembled WGS sequence"/>
</dbReference>
<evidence type="ECO:0000313" key="3">
    <source>
        <dbReference type="Proteomes" id="UP000321514"/>
    </source>
</evidence>
<protein>
    <submittedName>
        <fullName evidence="2">Uncharacterized protein</fullName>
    </submittedName>
</protein>
<dbReference type="AlphaFoldDB" id="A0A511T3L8"/>
<proteinExistence type="predicted"/>
<evidence type="ECO:0000256" key="1">
    <source>
        <dbReference type="SAM" id="MobiDB-lite"/>
    </source>
</evidence>
<organism evidence="2 3">
    <name type="scientific">Myxococcus fulvus</name>
    <dbReference type="NCBI Taxonomy" id="33"/>
    <lineage>
        <taxon>Bacteria</taxon>
        <taxon>Pseudomonadati</taxon>
        <taxon>Myxococcota</taxon>
        <taxon>Myxococcia</taxon>
        <taxon>Myxococcales</taxon>
        <taxon>Cystobacterineae</taxon>
        <taxon>Myxococcaceae</taxon>
        <taxon>Myxococcus</taxon>
    </lineage>
</organism>
<feature type="compositionally biased region" description="Low complexity" evidence="1">
    <location>
        <begin position="120"/>
        <end position="130"/>
    </location>
</feature>
<dbReference type="STRING" id="1334629.MFUL124B02_29345"/>
<gene>
    <name evidence="2" type="ORF">MFU01_32090</name>
</gene>
<accession>A0A511T3L8</accession>
<name>A0A511T3L8_MYXFU</name>
<feature type="region of interest" description="Disordered" evidence="1">
    <location>
        <begin position="98"/>
        <end position="170"/>
    </location>
</feature>
<feature type="compositionally biased region" description="Basic and acidic residues" evidence="1">
    <location>
        <begin position="27"/>
        <end position="43"/>
    </location>
</feature>
<feature type="region of interest" description="Disordered" evidence="1">
    <location>
        <begin position="1"/>
        <end position="43"/>
    </location>
</feature>
<comment type="caution">
    <text evidence="2">The sequence shown here is derived from an EMBL/GenBank/DDBJ whole genome shotgun (WGS) entry which is preliminary data.</text>
</comment>
<dbReference type="EMBL" id="BJXR01000027">
    <property type="protein sequence ID" value="GEN08172.1"/>
    <property type="molecule type" value="Genomic_DNA"/>
</dbReference>
<evidence type="ECO:0000313" key="2">
    <source>
        <dbReference type="EMBL" id="GEN08172.1"/>
    </source>
</evidence>
<reference evidence="2 3" key="1">
    <citation type="submission" date="2019-07" db="EMBL/GenBank/DDBJ databases">
        <title>Whole genome shotgun sequence of Myxococcus fulvus NBRC 100333.</title>
        <authorList>
            <person name="Hosoyama A."/>
            <person name="Uohara A."/>
            <person name="Ohji S."/>
            <person name="Ichikawa N."/>
        </authorList>
    </citation>
    <scope>NUCLEOTIDE SEQUENCE [LARGE SCALE GENOMIC DNA]</scope>
    <source>
        <strain evidence="2 3">NBRC 100333</strain>
    </source>
</reference>